<sequence>MFRCRPSAPHLQKTRLLRHARTNSLRLIVCGRQSEMSQLLALRKASLSLNLSPCALALLFSSVQLLSASQDVPALDGRTESRSGDLESIKCEQVSASFGQLNHSRSLPATTLSSQWTPSSTPSSPPPPWSPSPSAAPPLTPRAAEVERASAASLLKRAHARTWCQFAAWIFTITRSSRLLSLRHRIASAEERGDFFWKEMWFSKRTWTFSTLTRRV</sequence>
<protein>
    <submittedName>
        <fullName evidence="1">Uncharacterized protein</fullName>
    </submittedName>
</protein>
<reference evidence="1" key="1">
    <citation type="submission" date="2021-03" db="EMBL/GenBank/DDBJ databases">
        <authorList>
            <consortium name="DOE Joint Genome Institute"/>
            <person name="Ahrendt S."/>
            <person name="Looney B.P."/>
            <person name="Miyauchi S."/>
            <person name="Morin E."/>
            <person name="Drula E."/>
            <person name="Courty P.E."/>
            <person name="Chicoki N."/>
            <person name="Fauchery L."/>
            <person name="Kohler A."/>
            <person name="Kuo A."/>
            <person name="Labutti K."/>
            <person name="Pangilinan J."/>
            <person name="Lipzen A."/>
            <person name="Riley R."/>
            <person name="Andreopoulos W."/>
            <person name="He G."/>
            <person name="Johnson J."/>
            <person name="Barry K.W."/>
            <person name="Grigoriev I.V."/>
            <person name="Nagy L."/>
            <person name="Hibbett D."/>
            <person name="Henrissat B."/>
            <person name="Matheny P.B."/>
            <person name="Labbe J."/>
            <person name="Martin F."/>
        </authorList>
    </citation>
    <scope>NUCLEOTIDE SEQUENCE</scope>
    <source>
        <strain evidence="1">HHB10654</strain>
    </source>
</reference>
<comment type="caution">
    <text evidence="1">The sequence shown here is derived from an EMBL/GenBank/DDBJ whole genome shotgun (WGS) entry which is preliminary data.</text>
</comment>
<evidence type="ECO:0000313" key="1">
    <source>
        <dbReference type="EMBL" id="KAI0064368.1"/>
    </source>
</evidence>
<proteinExistence type="predicted"/>
<keyword evidence="2" id="KW-1185">Reference proteome</keyword>
<reference evidence="1" key="2">
    <citation type="journal article" date="2022" name="New Phytol.">
        <title>Evolutionary transition to the ectomycorrhizal habit in the genomes of a hyperdiverse lineage of mushroom-forming fungi.</title>
        <authorList>
            <person name="Looney B."/>
            <person name="Miyauchi S."/>
            <person name="Morin E."/>
            <person name="Drula E."/>
            <person name="Courty P.E."/>
            <person name="Kohler A."/>
            <person name="Kuo A."/>
            <person name="LaButti K."/>
            <person name="Pangilinan J."/>
            <person name="Lipzen A."/>
            <person name="Riley R."/>
            <person name="Andreopoulos W."/>
            <person name="He G."/>
            <person name="Johnson J."/>
            <person name="Nolan M."/>
            <person name="Tritt A."/>
            <person name="Barry K.W."/>
            <person name="Grigoriev I.V."/>
            <person name="Nagy L.G."/>
            <person name="Hibbett D."/>
            <person name="Henrissat B."/>
            <person name="Matheny P.B."/>
            <person name="Labbe J."/>
            <person name="Martin F.M."/>
        </authorList>
    </citation>
    <scope>NUCLEOTIDE SEQUENCE</scope>
    <source>
        <strain evidence="1">HHB10654</strain>
    </source>
</reference>
<name>A0ACB8T764_9AGAM</name>
<gene>
    <name evidence="1" type="ORF">BV25DRAFT_314824</name>
</gene>
<accession>A0ACB8T764</accession>
<organism evidence="1 2">
    <name type="scientific">Artomyces pyxidatus</name>
    <dbReference type="NCBI Taxonomy" id="48021"/>
    <lineage>
        <taxon>Eukaryota</taxon>
        <taxon>Fungi</taxon>
        <taxon>Dikarya</taxon>
        <taxon>Basidiomycota</taxon>
        <taxon>Agaricomycotina</taxon>
        <taxon>Agaricomycetes</taxon>
        <taxon>Russulales</taxon>
        <taxon>Auriscalpiaceae</taxon>
        <taxon>Artomyces</taxon>
    </lineage>
</organism>
<dbReference type="Proteomes" id="UP000814140">
    <property type="component" value="Unassembled WGS sequence"/>
</dbReference>
<evidence type="ECO:0000313" key="2">
    <source>
        <dbReference type="Proteomes" id="UP000814140"/>
    </source>
</evidence>
<dbReference type="EMBL" id="MU277199">
    <property type="protein sequence ID" value="KAI0064368.1"/>
    <property type="molecule type" value="Genomic_DNA"/>
</dbReference>